<accession>A0A657Q8A0</accession>
<evidence type="ECO:0008006" key="4">
    <source>
        <dbReference type="Google" id="ProtNLM"/>
    </source>
</evidence>
<keyword evidence="1" id="KW-0812">Transmembrane</keyword>
<evidence type="ECO:0000313" key="3">
    <source>
        <dbReference type="Proteomes" id="UP000250928"/>
    </source>
</evidence>
<feature type="transmembrane region" description="Helical" evidence="1">
    <location>
        <begin position="114"/>
        <end position="134"/>
    </location>
</feature>
<feature type="transmembrane region" description="Helical" evidence="1">
    <location>
        <begin position="52"/>
        <end position="72"/>
    </location>
</feature>
<feature type="transmembrane region" description="Helical" evidence="1">
    <location>
        <begin position="146"/>
        <end position="168"/>
    </location>
</feature>
<protein>
    <recommendedName>
        <fullName evidence="4">Yip1 domain-containing protein</fullName>
    </recommendedName>
</protein>
<comment type="caution">
    <text evidence="2">The sequence shown here is derived from an EMBL/GenBank/DDBJ whole genome shotgun (WGS) entry which is preliminary data.</text>
</comment>
<evidence type="ECO:0000313" key="2">
    <source>
        <dbReference type="EMBL" id="PUE02110.1"/>
    </source>
</evidence>
<organism evidence="2 3">
    <name type="scientific">Candidatus Sedimenticola endophacoides</name>
    <dbReference type="NCBI Taxonomy" id="2548426"/>
    <lineage>
        <taxon>Bacteria</taxon>
        <taxon>Pseudomonadati</taxon>
        <taxon>Pseudomonadota</taxon>
        <taxon>Gammaproteobacteria</taxon>
        <taxon>Chromatiales</taxon>
        <taxon>Sedimenticolaceae</taxon>
        <taxon>Sedimenticola</taxon>
    </lineage>
</organism>
<dbReference type="EMBL" id="PQCO01000187">
    <property type="protein sequence ID" value="PUE02110.1"/>
    <property type="molecule type" value="Genomic_DNA"/>
</dbReference>
<dbReference type="Proteomes" id="UP000250928">
    <property type="component" value="Unassembled WGS sequence"/>
</dbReference>
<dbReference type="AlphaFoldDB" id="A0A657Q8A0"/>
<feature type="transmembrane region" description="Helical" evidence="1">
    <location>
        <begin position="84"/>
        <end position="102"/>
    </location>
</feature>
<keyword evidence="1" id="KW-0472">Membrane</keyword>
<reference evidence="2 3" key="1">
    <citation type="submission" date="2018-01" db="EMBL/GenBank/DDBJ databases">
        <title>Novel co-symbiosis in the lucinid bivalve Phacoides pectinatus.</title>
        <authorList>
            <person name="Lim S.J."/>
            <person name="Davis B.G."/>
            <person name="Gill D.E."/>
            <person name="Engel A.S."/>
            <person name="Anderson L.C."/>
            <person name="Campbell B.J."/>
        </authorList>
    </citation>
    <scope>NUCLEOTIDE SEQUENCE [LARGE SCALE GENOMIC DNA]</scope>
    <source>
        <strain evidence="2">N3_P5</strain>
    </source>
</reference>
<evidence type="ECO:0000256" key="1">
    <source>
        <dbReference type="SAM" id="Phobius"/>
    </source>
</evidence>
<sequence>MKRLIYRFVEICLLRAPPQALPASGFLLWLTALLALLSGTLAGGFRVGGMDTALVAQALELLALALLLRAGLAVRGHRGRFTQAASALFGSVVVINLALLPVQLMMGADPAASFIGQLGVLLFLLLLVWSLVVLAHILRHALDTDFVVGSLFSIGYFLFMNWLVQLLFTVP</sequence>
<proteinExistence type="predicted"/>
<keyword evidence="1" id="KW-1133">Transmembrane helix</keyword>
<name>A0A657Q8A0_9GAMM</name>
<gene>
    <name evidence="2" type="ORF">C3L24_06810</name>
</gene>